<name>A0AAC9P8Y8_9PROT</name>
<dbReference type="AlphaFoldDB" id="A0AAC9P8Y8"/>
<proteinExistence type="predicted"/>
<feature type="transmembrane region" description="Helical" evidence="1">
    <location>
        <begin position="12"/>
        <end position="30"/>
    </location>
</feature>
<evidence type="ECO:0000256" key="1">
    <source>
        <dbReference type="SAM" id="Phobius"/>
    </source>
</evidence>
<keyword evidence="1" id="KW-0812">Transmembrane</keyword>
<evidence type="ECO:0000313" key="3">
    <source>
        <dbReference type="Proteomes" id="UP000182373"/>
    </source>
</evidence>
<sequence>MFMTIKIDWRRVLRIAVPPLVILGAGFAYVKIQEHRNAPPPPLLLNKKGPDGKPLPVEPIGRWSGTTACTAVCKTQTLVLTLMRHTDGSPAWYRLEQIYKGDGSDRTVDHVTHSLGPWTLENGAYQLHADKLDDEFTFIPSADGEILKLQDPGDASLRTMVMKRTELPPAPGLKVNPPKPAQP</sequence>
<protein>
    <submittedName>
        <fullName evidence="2">Uncharacterized protein</fullName>
    </submittedName>
</protein>
<keyword evidence="1" id="KW-0472">Membrane</keyword>
<dbReference type="EMBL" id="CP018191">
    <property type="protein sequence ID" value="APH54695.1"/>
    <property type="molecule type" value="Genomic_DNA"/>
</dbReference>
<gene>
    <name evidence="2" type="ORF">GbCGDNIH9_1398</name>
</gene>
<reference evidence="3" key="1">
    <citation type="submission" date="2016-11" db="EMBL/GenBank/DDBJ databases">
        <title>Comparative genomic and phenotypic analysis of Granulibacter bethesdensis clinical isolates from patients with chronic granulomatous disease.</title>
        <authorList>
            <person name="Zarember K.A."/>
            <person name="Porcella S.F."/>
            <person name="Chu J."/>
            <person name="Ding L."/>
            <person name="Dahlstrom E."/>
            <person name="Barbian K."/>
            <person name="Martens C."/>
            <person name="Sykora L."/>
            <person name="Kramer S."/>
            <person name="Pettinato A.M."/>
            <person name="Hong H."/>
            <person name="Wald G."/>
            <person name="Berg L.J."/>
            <person name="Rogge L.S."/>
            <person name="Greenberg D.E."/>
            <person name="Falcone E.L."/>
            <person name="Neves J.F."/>
            <person name="Simoes M.J."/>
            <person name="Casal M."/>
            <person name="Rodriguez-Lopez F.C."/>
            <person name="Zelazny A."/>
            <person name="Gallin J.I."/>
            <person name="Holland S.M."/>
        </authorList>
    </citation>
    <scope>NUCLEOTIDE SEQUENCE [LARGE SCALE GENOMIC DNA]</scope>
    <source>
        <strain evidence="3">NIH9.1</strain>
    </source>
</reference>
<evidence type="ECO:0000313" key="2">
    <source>
        <dbReference type="EMBL" id="APH54695.1"/>
    </source>
</evidence>
<dbReference type="Proteomes" id="UP000182373">
    <property type="component" value="Chromosome"/>
</dbReference>
<organism evidence="2 3">
    <name type="scientific">Granulibacter bethesdensis</name>
    <dbReference type="NCBI Taxonomy" id="364410"/>
    <lineage>
        <taxon>Bacteria</taxon>
        <taxon>Pseudomonadati</taxon>
        <taxon>Pseudomonadota</taxon>
        <taxon>Alphaproteobacteria</taxon>
        <taxon>Acetobacterales</taxon>
        <taxon>Acetobacteraceae</taxon>
        <taxon>Granulibacter</taxon>
    </lineage>
</organism>
<keyword evidence="1" id="KW-1133">Transmembrane helix</keyword>
<accession>A0AAC9P8Y8</accession>